<dbReference type="PANTHER" id="PTHR42932:SF2">
    <property type="entry name" value="DNA PROTECTION DURING STARVATION PROTEIN 1"/>
    <property type="match status" value="1"/>
</dbReference>
<dbReference type="PANTHER" id="PTHR42932">
    <property type="entry name" value="GENERAL STRESS PROTEIN 20U"/>
    <property type="match status" value="1"/>
</dbReference>
<dbReference type="InterPro" id="IPR002177">
    <property type="entry name" value="DPS_DNA-bd"/>
</dbReference>
<dbReference type="OrthoDB" id="9797687at2"/>
<protein>
    <submittedName>
        <fullName evidence="5">Starvation-inducible DNA-binding protein</fullName>
    </submittedName>
</protein>
<dbReference type="InterPro" id="IPR012347">
    <property type="entry name" value="Ferritin-like"/>
</dbReference>
<dbReference type="RefSeq" id="WP_091487255.1">
    <property type="nucleotide sequence ID" value="NZ_LT629692.1"/>
</dbReference>
<keyword evidence="6" id="KW-1185">Reference proteome</keyword>
<evidence type="ECO:0000313" key="5">
    <source>
        <dbReference type="EMBL" id="SDG69758.1"/>
    </source>
</evidence>
<dbReference type="GO" id="GO:0003677">
    <property type="term" value="F:DNA binding"/>
    <property type="evidence" value="ECO:0007669"/>
    <property type="project" value="UniProtKB-KW"/>
</dbReference>
<evidence type="ECO:0000259" key="4">
    <source>
        <dbReference type="Pfam" id="PF00210"/>
    </source>
</evidence>
<organism evidence="5 6">
    <name type="scientific">Microbacterium pygmaeum</name>
    <dbReference type="NCBI Taxonomy" id="370764"/>
    <lineage>
        <taxon>Bacteria</taxon>
        <taxon>Bacillati</taxon>
        <taxon>Actinomycetota</taxon>
        <taxon>Actinomycetes</taxon>
        <taxon>Micrococcales</taxon>
        <taxon>Microbacteriaceae</taxon>
        <taxon>Microbacterium</taxon>
    </lineage>
</organism>
<dbReference type="InterPro" id="IPR009078">
    <property type="entry name" value="Ferritin-like_SF"/>
</dbReference>
<gene>
    <name evidence="5" type="ORF">SAMN04489810_1029</name>
</gene>
<comment type="similarity">
    <text evidence="1 2">Belongs to the Dps family.</text>
</comment>
<feature type="compositionally biased region" description="Low complexity" evidence="3">
    <location>
        <begin position="1"/>
        <end position="25"/>
    </location>
</feature>
<dbReference type="Gene3D" id="1.20.1260.10">
    <property type="match status" value="1"/>
</dbReference>
<feature type="region of interest" description="Disordered" evidence="3">
    <location>
        <begin position="1"/>
        <end position="42"/>
    </location>
</feature>
<reference evidence="5 6" key="1">
    <citation type="submission" date="2016-10" db="EMBL/GenBank/DDBJ databases">
        <authorList>
            <person name="de Groot N.N."/>
        </authorList>
    </citation>
    <scope>NUCLEOTIDE SEQUENCE [LARGE SCALE GENOMIC DNA]</scope>
    <source>
        <strain evidence="5 6">DSM 23142</strain>
    </source>
</reference>
<name>A0A1G7WCS1_9MICO</name>
<dbReference type="SUPFAM" id="SSF47240">
    <property type="entry name" value="Ferritin-like"/>
    <property type="match status" value="1"/>
</dbReference>
<dbReference type="GO" id="GO:0008199">
    <property type="term" value="F:ferric iron binding"/>
    <property type="evidence" value="ECO:0007669"/>
    <property type="project" value="InterPro"/>
</dbReference>
<dbReference type="AlphaFoldDB" id="A0A1G7WCS1"/>
<accession>A0A1G7WCS1</accession>
<evidence type="ECO:0000256" key="2">
    <source>
        <dbReference type="RuleBase" id="RU003875"/>
    </source>
</evidence>
<dbReference type="InterPro" id="IPR008331">
    <property type="entry name" value="Ferritin_DPS_dom"/>
</dbReference>
<evidence type="ECO:0000313" key="6">
    <source>
        <dbReference type="Proteomes" id="UP000199009"/>
    </source>
</evidence>
<sequence length="194" mass="21157">MATTQKSAPPKKAAAKTSTSARTAKGGVGVKPTRRQNAEKGFVASPKLDAHMQAVLVDLLELAMQGKQAHWNVVGRNFRDTHRILDEIIEAAREFSDTVAERMRALHAVPDGRSDTVAETTTLAEYPQGEIDTAETVDLITARLESVVGTMRDVHDEVDEEDPTSADILHAVIEKLEQFAWMVSAENRTPAARG</sequence>
<evidence type="ECO:0000256" key="3">
    <source>
        <dbReference type="SAM" id="MobiDB-lite"/>
    </source>
</evidence>
<dbReference type="Pfam" id="PF00210">
    <property type="entry name" value="Ferritin"/>
    <property type="match status" value="1"/>
</dbReference>
<dbReference type="EMBL" id="LT629692">
    <property type="protein sequence ID" value="SDG69758.1"/>
    <property type="molecule type" value="Genomic_DNA"/>
</dbReference>
<proteinExistence type="inferred from homology"/>
<dbReference type="STRING" id="370764.SAMN04489810_1029"/>
<dbReference type="PRINTS" id="PR01346">
    <property type="entry name" value="HELNAPAPROT"/>
</dbReference>
<feature type="domain" description="Ferritin/DPS" evidence="4">
    <location>
        <begin position="52"/>
        <end position="185"/>
    </location>
</feature>
<evidence type="ECO:0000256" key="1">
    <source>
        <dbReference type="ARBA" id="ARBA00009497"/>
    </source>
</evidence>
<dbReference type="Proteomes" id="UP000199009">
    <property type="component" value="Chromosome I"/>
</dbReference>
<keyword evidence="5" id="KW-0238">DNA-binding</keyword>
<dbReference type="CDD" id="cd01043">
    <property type="entry name" value="DPS"/>
    <property type="match status" value="1"/>
</dbReference>